<evidence type="ECO:0000313" key="1">
    <source>
        <dbReference type="EMBL" id="GMH78257.1"/>
    </source>
</evidence>
<protein>
    <submittedName>
        <fullName evidence="1">Uncharacterized protein</fullName>
    </submittedName>
</protein>
<gene>
    <name evidence="1" type="ORF">TL16_g07727</name>
</gene>
<organism evidence="1 2">
    <name type="scientific">Triparma laevis f. inornata</name>
    <dbReference type="NCBI Taxonomy" id="1714386"/>
    <lineage>
        <taxon>Eukaryota</taxon>
        <taxon>Sar</taxon>
        <taxon>Stramenopiles</taxon>
        <taxon>Ochrophyta</taxon>
        <taxon>Bolidophyceae</taxon>
        <taxon>Parmales</taxon>
        <taxon>Triparmaceae</taxon>
        <taxon>Triparma</taxon>
    </lineage>
</organism>
<accession>A0A9W7EGV3</accession>
<dbReference type="AlphaFoldDB" id="A0A9W7EGV3"/>
<dbReference type="EMBL" id="BLQM01000247">
    <property type="protein sequence ID" value="GMH78257.1"/>
    <property type="molecule type" value="Genomic_DNA"/>
</dbReference>
<sequence length="78" mass="9133">MQSRLRLKLIGRLGWNVLVCDRGSESQLIGKLDHVSLRPWLRLKIMPVELRVNLRSRFRLKINRQAGRRNLSALVALF</sequence>
<comment type="caution">
    <text evidence="1">The sequence shown here is derived from an EMBL/GenBank/DDBJ whole genome shotgun (WGS) entry which is preliminary data.</text>
</comment>
<reference evidence="2" key="1">
    <citation type="journal article" date="2023" name="Commun. Biol.">
        <title>Genome analysis of Parmales, the sister group of diatoms, reveals the evolutionary specialization of diatoms from phago-mixotrophs to photoautotrophs.</title>
        <authorList>
            <person name="Ban H."/>
            <person name="Sato S."/>
            <person name="Yoshikawa S."/>
            <person name="Yamada K."/>
            <person name="Nakamura Y."/>
            <person name="Ichinomiya M."/>
            <person name="Sato N."/>
            <person name="Blanc-Mathieu R."/>
            <person name="Endo H."/>
            <person name="Kuwata A."/>
            <person name="Ogata H."/>
        </authorList>
    </citation>
    <scope>NUCLEOTIDE SEQUENCE [LARGE SCALE GENOMIC DNA]</scope>
</reference>
<evidence type="ECO:0000313" key="2">
    <source>
        <dbReference type="Proteomes" id="UP001162640"/>
    </source>
</evidence>
<name>A0A9W7EGV3_9STRA</name>
<proteinExistence type="predicted"/>
<dbReference type="Proteomes" id="UP001162640">
    <property type="component" value="Unassembled WGS sequence"/>
</dbReference>